<dbReference type="SMART" id="SM00898">
    <property type="entry name" value="Fapy_DNA_glyco"/>
    <property type="match status" value="1"/>
</dbReference>
<evidence type="ECO:0000256" key="6">
    <source>
        <dbReference type="ARBA" id="ARBA00022801"/>
    </source>
</evidence>
<keyword evidence="17" id="KW-1185">Reference proteome</keyword>
<keyword evidence="9" id="KW-0234">DNA repair</keyword>
<evidence type="ECO:0000256" key="10">
    <source>
        <dbReference type="ARBA" id="ARBA00023239"/>
    </source>
</evidence>
<accession>A0A512BB14</accession>
<dbReference type="SUPFAM" id="SSF81624">
    <property type="entry name" value="N-terminal domain of MutM-like DNA repair proteins"/>
    <property type="match status" value="1"/>
</dbReference>
<dbReference type="InterPro" id="IPR000214">
    <property type="entry name" value="Znf_DNA_glyclase/AP_lyase"/>
</dbReference>
<dbReference type="InterPro" id="IPR035937">
    <property type="entry name" value="FPG_N"/>
</dbReference>
<keyword evidence="7" id="KW-0862">Zinc</keyword>
<comment type="similarity">
    <text evidence="2">Belongs to the FPG family.</text>
</comment>
<evidence type="ECO:0000256" key="12">
    <source>
        <dbReference type="ARBA" id="ARBA00023295"/>
    </source>
</evidence>
<dbReference type="RefSeq" id="WP_147203207.1">
    <property type="nucleotide sequence ID" value="NZ_BJYT01000005.1"/>
</dbReference>
<keyword evidence="8" id="KW-0238">DNA-binding</keyword>
<evidence type="ECO:0000256" key="5">
    <source>
        <dbReference type="ARBA" id="ARBA00022771"/>
    </source>
</evidence>
<dbReference type="InterPro" id="IPR015886">
    <property type="entry name" value="H2TH_FPG"/>
</dbReference>
<keyword evidence="4" id="KW-0227">DNA damage</keyword>
<keyword evidence="11" id="KW-0511">Multifunctional enzyme</keyword>
<reference evidence="16 17" key="1">
    <citation type="submission" date="2019-07" db="EMBL/GenBank/DDBJ databases">
        <title>Whole genome shotgun sequence of Segetibacter aerophilus NBRC 106135.</title>
        <authorList>
            <person name="Hosoyama A."/>
            <person name="Uohara A."/>
            <person name="Ohji S."/>
            <person name="Ichikawa N."/>
        </authorList>
    </citation>
    <scope>NUCLEOTIDE SEQUENCE [LARGE SCALE GENOMIC DNA]</scope>
    <source>
        <strain evidence="16 17">NBRC 106135</strain>
    </source>
</reference>
<evidence type="ECO:0000313" key="17">
    <source>
        <dbReference type="Proteomes" id="UP000321513"/>
    </source>
</evidence>
<protein>
    <submittedName>
        <fullName evidence="16">Endonuclease</fullName>
    </submittedName>
</protein>
<keyword evidence="12" id="KW-0326">Glycosidase</keyword>
<dbReference type="Proteomes" id="UP000321513">
    <property type="component" value="Unassembled WGS sequence"/>
</dbReference>
<dbReference type="OrthoDB" id="9800855at2"/>
<proteinExistence type="inferred from homology"/>
<dbReference type="SUPFAM" id="SSF46946">
    <property type="entry name" value="S13-like H2TH domain"/>
    <property type="match status" value="1"/>
</dbReference>
<dbReference type="GO" id="GO:0003684">
    <property type="term" value="F:damaged DNA binding"/>
    <property type="evidence" value="ECO:0007669"/>
    <property type="project" value="InterPro"/>
</dbReference>
<dbReference type="Gene3D" id="1.10.8.50">
    <property type="match status" value="1"/>
</dbReference>
<evidence type="ECO:0000256" key="9">
    <source>
        <dbReference type="ARBA" id="ARBA00023204"/>
    </source>
</evidence>
<feature type="domain" description="Formamidopyrimidine-DNA glycosylase catalytic" evidence="15">
    <location>
        <begin position="2"/>
        <end position="102"/>
    </location>
</feature>
<evidence type="ECO:0000259" key="14">
    <source>
        <dbReference type="PROSITE" id="PS51066"/>
    </source>
</evidence>
<evidence type="ECO:0000256" key="13">
    <source>
        <dbReference type="PROSITE-ProRule" id="PRU00391"/>
    </source>
</evidence>
<dbReference type="EMBL" id="BJYT01000005">
    <property type="protein sequence ID" value="GEO09075.1"/>
    <property type="molecule type" value="Genomic_DNA"/>
</dbReference>
<name>A0A512BB14_9BACT</name>
<keyword evidence="16" id="KW-0540">Nuclease</keyword>
<dbReference type="PANTHER" id="PTHR22993:SF9">
    <property type="entry name" value="FORMAMIDOPYRIMIDINE-DNA GLYCOSYLASE"/>
    <property type="match status" value="1"/>
</dbReference>
<evidence type="ECO:0000259" key="15">
    <source>
        <dbReference type="PROSITE" id="PS51068"/>
    </source>
</evidence>
<keyword evidence="6" id="KW-0378">Hydrolase</keyword>
<dbReference type="Pfam" id="PF06831">
    <property type="entry name" value="H2TH"/>
    <property type="match status" value="1"/>
</dbReference>
<organism evidence="16 17">
    <name type="scientific">Segetibacter aerophilus</name>
    <dbReference type="NCBI Taxonomy" id="670293"/>
    <lineage>
        <taxon>Bacteria</taxon>
        <taxon>Pseudomonadati</taxon>
        <taxon>Bacteroidota</taxon>
        <taxon>Chitinophagia</taxon>
        <taxon>Chitinophagales</taxon>
        <taxon>Chitinophagaceae</taxon>
        <taxon>Segetibacter</taxon>
    </lineage>
</organism>
<evidence type="ECO:0000313" key="16">
    <source>
        <dbReference type="EMBL" id="GEO09075.1"/>
    </source>
</evidence>
<evidence type="ECO:0000256" key="7">
    <source>
        <dbReference type="ARBA" id="ARBA00022833"/>
    </source>
</evidence>
<comment type="catalytic activity">
    <reaction evidence="1">
        <text>Hydrolysis of DNA containing ring-opened 7-methylguanine residues, releasing 2,6-diamino-4-hydroxy-5-(N-methyl)formamidopyrimidine.</text>
        <dbReference type="EC" id="3.2.2.23"/>
    </reaction>
</comment>
<keyword evidence="16" id="KW-0255">Endonuclease</keyword>
<dbReference type="SMART" id="SM01232">
    <property type="entry name" value="H2TH"/>
    <property type="match status" value="1"/>
</dbReference>
<dbReference type="GO" id="GO:0016829">
    <property type="term" value="F:lyase activity"/>
    <property type="evidence" value="ECO:0007669"/>
    <property type="project" value="UniProtKB-KW"/>
</dbReference>
<keyword evidence="3" id="KW-0479">Metal-binding</keyword>
<gene>
    <name evidence="16" type="ORF">SAE01_15710</name>
</gene>
<sequence>MPEGPQMVFLKDQLSHFVGETVVEAKGREKGIPYELVEGQALVDIKTFGKELLFCFPQFTIRIHLVLFGKYAIDSTLNRALQLGLAFENGEVNFYACNCRFIEEPLDNMYDWSIDVLHKSFEAKRAVEKMVSKPTQLICEALLDQNIVAGVGNKIKNEVLFRRQIHPESLVGEIPVDKLEALIEECVTLSSEYLEWKREGTDNDHWKVYKKKECPRDHVPLLKEKIGKSARSCYFCDKCQQLYLPDNL</sequence>
<evidence type="ECO:0000256" key="1">
    <source>
        <dbReference type="ARBA" id="ARBA00001668"/>
    </source>
</evidence>
<dbReference type="Gene3D" id="3.20.190.10">
    <property type="entry name" value="MutM-like, N-terminal"/>
    <property type="match status" value="1"/>
</dbReference>
<dbReference type="PROSITE" id="PS51066">
    <property type="entry name" value="ZF_FPG_2"/>
    <property type="match status" value="1"/>
</dbReference>
<evidence type="ECO:0000256" key="3">
    <source>
        <dbReference type="ARBA" id="ARBA00022723"/>
    </source>
</evidence>
<dbReference type="GO" id="GO:0006284">
    <property type="term" value="P:base-excision repair"/>
    <property type="evidence" value="ECO:0007669"/>
    <property type="project" value="InterPro"/>
</dbReference>
<keyword evidence="10" id="KW-0456">Lyase</keyword>
<evidence type="ECO:0000256" key="4">
    <source>
        <dbReference type="ARBA" id="ARBA00022763"/>
    </source>
</evidence>
<dbReference type="GO" id="GO:0008534">
    <property type="term" value="F:oxidized purine nucleobase lesion DNA N-glycosylase activity"/>
    <property type="evidence" value="ECO:0007669"/>
    <property type="project" value="UniProtKB-EC"/>
</dbReference>
<dbReference type="PROSITE" id="PS51068">
    <property type="entry name" value="FPG_CAT"/>
    <property type="match status" value="1"/>
</dbReference>
<feature type="domain" description="FPG-type" evidence="14">
    <location>
        <begin position="207"/>
        <end position="241"/>
    </location>
</feature>
<evidence type="ECO:0000256" key="8">
    <source>
        <dbReference type="ARBA" id="ARBA00023125"/>
    </source>
</evidence>
<comment type="caution">
    <text evidence="16">The sequence shown here is derived from an EMBL/GenBank/DDBJ whole genome shotgun (WGS) entry which is preliminary data.</text>
</comment>
<dbReference type="GO" id="GO:0003906">
    <property type="term" value="F:DNA-(apurinic or apyrimidinic site) endonuclease activity"/>
    <property type="evidence" value="ECO:0007669"/>
    <property type="project" value="InterPro"/>
</dbReference>
<dbReference type="InterPro" id="IPR010979">
    <property type="entry name" value="Ribosomal_uS13-like_H2TH"/>
</dbReference>
<evidence type="ECO:0000256" key="11">
    <source>
        <dbReference type="ARBA" id="ARBA00023268"/>
    </source>
</evidence>
<dbReference type="AlphaFoldDB" id="A0A512BB14"/>
<keyword evidence="5 13" id="KW-0863">Zinc-finger</keyword>
<dbReference type="GO" id="GO:0008270">
    <property type="term" value="F:zinc ion binding"/>
    <property type="evidence" value="ECO:0007669"/>
    <property type="project" value="UniProtKB-KW"/>
</dbReference>
<dbReference type="PANTHER" id="PTHR22993">
    <property type="entry name" value="FORMAMIDOPYRIMIDINE-DNA GLYCOSYLASE"/>
    <property type="match status" value="1"/>
</dbReference>
<dbReference type="InterPro" id="IPR012319">
    <property type="entry name" value="FPG_cat"/>
</dbReference>
<evidence type="ECO:0000256" key="2">
    <source>
        <dbReference type="ARBA" id="ARBA00009409"/>
    </source>
</evidence>